<evidence type="ECO:0000256" key="16">
    <source>
        <dbReference type="SAM" id="Coils"/>
    </source>
</evidence>
<comment type="pathway">
    <text evidence="3">Protein modification; protein glycosylation.</text>
</comment>
<keyword evidence="10" id="KW-1133">Transmembrane helix</keyword>
<evidence type="ECO:0000256" key="6">
    <source>
        <dbReference type="ARBA" id="ARBA00022679"/>
    </source>
</evidence>
<evidence type="ECO:0000256" key="3">
    <source>
        <dbReference type="ARBA" id="ARBA00004922"/>
    </source>
</evidence>
<comment type="caution">
    <text evidence="17">The sequence shown here is derived from an EMBL/GenBank/DDBJ whole genome shotgun (WGS) entry which is preliminary data.</text>
</comment>
<evidence type="ECO:0000256" key="4">
    <source>
        <dbReference type="ARBA" id="ARBA00008661"/>
    </source>
</evidence>
<keyword evidence="16" id="KW-0175">Coiled coil</keyword>
<keyword evidence="18" id="KW-1185">Reference proteome</keyword>
<dbReference type="InterPro" id="IPR002659">
    <property type="entry name" value="Glyco_trans_31"/>
</dbReference>
<evidence type="ECO:0000256" key="1">
    <source>
        <dbReference type="ARBA" id="ARBA00004240"/>
    </source>
</evidence>
<keyword evidence="12" id="KW-0472">Membrane</keyword>
<evidence type="ECO:0000256" key="7">
    <source>
        <dbReference type="ARBA" id="ARBA00022692"/>
    </source>
</evidence>
<evidence type="ECO:0000256" key="15">
    <source>
        <dbReference type="RuleBase" id="RU363063"/>
    </source>
</evidence>
<dbReference type="STRING" id="105785.A0A2J7Q528"/>
<dbReference type="PANTHER" id="PTHR11214">
    <property type="entry name" value="BETA-1,3-N-ACETYLGLUCOSAMINYLTRANSFERASE"/>
    <property type="match status" value="1"/>
</dbReference>
<dbReference type="InParanoid" id="A0A2J7Q528"/>
<keyword evidence="9" id="KW-0735">Signal-anchor</keyword>
<evidence type="ECO:0000256" key="10">
    <source>
        <dbReference type="ARBA" id="ARBA00022989"/>
    </source>
</evidence>
<name>A0A2J7Q528_9NEOP</name>
<comment type="similarity">
    <text evidence="4 15">Belongs to the glycosyltransferase 31 family.</text>
</comment>
<dbReference type="EC" id="2.4.1.-" evidence="15"/>
<protein>
    <recommendedName>
        <fullName evidence="15">Hexosyltransferase</fullName>
        <ecNumber evidence="15">2.4.1.-</ecNumber>
    </recommendedName>
</protein>
<dbReference type="GO" id="GO:0016758">
    <property type="term" value="F:hexosyltransferase activity"/>
    <property type="evidence" value="ECO:0007669"/>
    <property type="project" value="InterPro"/>
</dbReference>
<dbReference type="Gene3D" id="3.90.550.50">
    <property type="match status" value="1"/>
</dbReference>
<dbReference type="Pfam" id="PF01762">
    <property type="entry name" value="Galactosyl_T"/>
    <property type="match status" value="1"/>
</dbReference>
<dbReference type="GO" id="GO:0008194">
    <property type="term" value="F:UDP-glycosyltransferase activity"/>
    <property type="evidence" value="ECO:0007669"/>
    <property type="project" value="TreeGrafter"/>
</dbReference>
<dbReference type="EMBL" id="NEVH01018372">
    <property type="protein sequence ID" value="PNF23688.1"/>
    <property type="molecule type" value="Genomic_DNA"/>
</dbReference>
<gene>
    <name evidence="17" type="ORF">B7P43_G02471</name>
</gene>
<feature type="coiled-coil region" evidence="16">
    <location>
        <begin position="268"/>
        <end position="295"/>
    </location>
</feature>
<evidence type="ECO:0000256" key="12">
    <source>
        <dbReference type="ARBA" id="ARBA00023136"/>
    </source>
</evidence>
<evidence type="ECO:0000256" key="14">
    <source>
        <dbReference type="ARBA" id="ARBA00047667"/>
    </source>
</evidence>
<dbReference type="GO" id="GO:0000139">
    <property type="term" value="C:Golgi membrane"/>
    <property type="evidence" value="ECO:0007669"/>
    <property type="project" value="UniProtKB-SubCell"/>
</dbReference>
<keyword evidence="11 15" id="KW-0333">Golgi apparatus</keyword>
<evidence type="ECO:0000256" key="5">
    <source>
        <dbReference type="ARBA" id="ARBA00022676"/>
    </source>
</evidence>
<evidence type="ECO:0000256" key="11">
    <source>
        <dbReference type="ARBA" id="ARBA00023034"/>
    </source>
</evidence>
<proteinExistence type="inferred from homology"/>
<dbReference type="AlphaFoldDB" id="A0A2J7Q528"/>
<evidence type="ECO:0000313" key="17">
    <source>
        <dbReference type="EMBL" id="PNF23688.1"/>
    </source>
</evidence>
<keyword evidence="5 15" id="KW-0328">Glycosyltransferase</keyword>
<keyword evidence="13" id="KW-0325">Glycoprotein</keyword>
<organism evidence="17 18">
    <name type="scientific">Cryptotermes secundus</name>
    <dbReference type="NCBI Taxonomy" id="105785"/>
    <lineage>
        <taxon>Eukaryota</taxon>
        <taxon>Metazoa</taxon>
        <taxon>Ecdysozoa</taxon>
        <taxon>Arthropoda</taxon>
        <taxon>Hexapoda</taxon>
        <taxon>Insecta</taxon>
        <taxon>Pterygota</taxon>
        <taxon>Neoptera</taxon>
        <taxon>Polyneoptera</taxon>
        <taxon>Dictyoptera</taxon>
        <taxon>Blattodea</taxon>
        <taxon>Blattoidea</taxon>
        <taxon>Termitoidae</taxon>
        <taxon>Kalotermitidae</taxon>
        <taxon>Cryptotermitinae</taxon>
        <taxon>Cryptotermes</taxon>
    </lineage>
</organism>
<evidence type="ECO:0000256" key="9">
    <source>
        <dbReference type="ARBA" id="ARBA00022968"/>
    </source>
</evidence>
<sequence>MRQFLFLSFVAGIISFVLVRNSFYVTQDAAIKKNKLLLLIGIMSSQNNFEARQSIRDTWLYLTEQENVKYFFLVGKKICNVPPEDRIYKEACIEWTVDMKEYSEFSTGEVDAVKMRIFPSYVGVTFLVHYPIVIRSMNLLRDYVTVTDGFVQVSLLNAVTREKIVSATFSNNENNSGSDLLEKTVEPYILPKGFEGQVIVELIGNKSGNISLDHSECWLQWNNGSGLITFLQLIRDVNGKPVPFHEMSCIHACLTFTLHERGELQLHVAKRSDRRKSWENEIKLLKNKLLKESEEKKDILFLDVVDIYRNLPRKLLHFFKWAHLNEEFSYLLKTDDDTFVNIGEVLRTLKVARQEQSEETFTHPETKLYLRWWSSFREGWPVHSFGKWREDNYCSETYPPFPCGAGYVLSKDLVQFLGNNAYNFLYQDFQGEDVALGIWLAGVNPLRYSGDKISCTWACDGTCNPKACNRAELSVDAMYETWEAYQNCSNLCGCHWK</sequence>
<keyword evidence="7" id="KW-0812">Transmembrane</keyword>
<dbReference type="PANTHER" id="PTHR11214:SF219">
    <property type="entry name" value="UDP-GALNAC:BETA-1,3-N-ACETYLGALACTOSAMINYLTRANSFERASE 2"/>
    <property type="match status" value="1"/>
</dbReference>
<evidence type="ECO:0000256" key="13">
    <source>
        <dbReference type="ARBA" id="ARBA00023180"/>
    </source>
</evidence>
<dbReference type="OrthoDB" id="1158011at2759"/>
<evidence type="ECO:0000256" key="8">
    <source>
        <dbReference type="ARBA" id="ARBA00022824"/>
    </source>
</evidence>
<evidence type="ECO:0000256" key="2">
    <source>
        <dbReference type="ARBA" id="ARBA00004323"/>
    </source>
</evidence>
<comment type="subcellular location">
    <subcellularLocation>
        <location evidence="1">Endoplasmic reticulum</location>
    </subcellularLocation>
    <subcellularLocation>
        <location evidence="2 15">Golgi apparatus membrane</location>
        <topology evidence="2 15">Single-pass type II membrane protein</topology>
    </subcellularLocation>
</comment>
<reference evidence="17 18" key="1">
    <citation type="submission" date="2017-12" db="EMBL/GenBank/DDBJ databases">
        <title>Hemimetabolous genomes reveal molecular basis of termite eusociality.</title>
        <authorList>
            <person name="Harrison M.C."/>
            <person name="Jongepier E."/>
            <person name="Robertson H.M."/>
            <person name="Arning N."/>
            <person name="Bitard-Feildel T."/>
            <person name="Chao H."/>
            <person name="Childers C.P."/>
            <person name="Dinh H."/>
            <person name="Doddapaneni H."/>
            <person name="Dugan S."/>
            <person name="Gowin J."/>
            <person name="Greiner C."/>
            <person name="Han Y."/>
            <person name="Hu H."/>
            <person name="Hughes D.S.T."/>
            <person name="Huylmans A.-K."/>
            <person name="Kemena C."/>
            <person name="Kremer L.P.M."/>
            <person name="Lee S.L."/>
            <person name="Lopez-Ezquerra A."/>
            <person name="Mallet L."/>
            <person name="Monroy-Kuhn J.M."/>
            <person name="Moser A."/>
            <person name="Murali S.C."/>
            <person name="Muzny D.M."/>
            <person name="Otani S."/>
            <person name="Piulachs M.-D."/>
            <person name="Poelchau M."/>
            <person name="Qu J."/>
            <person name="Schaub F."/>
            <person name="Wada-Katsumata A."/>
            <person name="Worley K.C."/>
            <person name="Xie Q."/>
            <person name="Ylla G."/>
            <person name="Poulsen M."/>
            <person name="Gibbs R.A."/>
            <person name="Schal C."/>
            <person name="Richards S."/>
            <person name="Belles X."/>
            <person name="Korb J."/>
            <person name="Bornberg-Bauer E."/>
        </authorList>
    </citation>
    <scope>NUCLEOTIDE SEQUENCE [LARGE SCALE GENOMIC DNA]</scope>
    <source>
        <tissue evidence="17">Whole body</tissue>
    </source>
</reference>
<keyword evidence="6 17" id="KW-0808">Transferase</keyword>
<keyword evidence="8" id="KW-0256">Endoplasmic reticulum</keyword>
<dbReference type="GO" id="GO:0005783">
    <property type="term" value="C:endoplasmic reticulum"/>
    <property type="evidence" value="ECO:0007669"/>
    <property type="project" value="UniProtKB-SubCell"/>
</dbReference>
<evidence type="ECO:0000313" key="18">
    <source>
        <dbReference type="Proteomes" id="UP000235965"/>
    </source>
</evidence>
<dbReference type="GO" id="GO:0006493">
    <property type="term" value="P:protein O-linked glycosylation"/>
    <property type="evidence" value="ECO:0007669"/>
    <property type="project" value="TreeGrafter"/>
</dbReference>
<dbReference type="Proteomes" id="UP000235965">
    <property type="component" value="Unassembled WGS sequence"/>
</dbReference>
<comment type="catalytic activity">
    <reaction evidence="14">
        <text>3-O-(N-acetyl-beta-D-glucosaminyl-(1-&gt;4)-alpha-D-mannosyl)-L-threonyl-[protein] + UDP-N-acetyl-alpha-D-galactosamine = 3-O-[beta-D-GalNAc-(1-&gt;3)-beta-D-GlcNAc-(1-&gt;4)-alpha-D-Man]-L-Thr-[protein] + UDP + H(+)</text>
        <dbReference type="Rhea" id="RHEA:37667"/>
        <dbReference type="Rhea" id="RHEA-COMP:13308"/>
        <dbReference type="Rhea" id="RHEA-COMP:13618"/>
        <dbReference type="ChEBI" id="CHEBI:15378"/>
        <dbReference type="ChEBI" id="CHEBI:58223"/>
        <dbReference type="ChEBI" id="CHEBI:67138"/>
        <dbReference type="ChEBI" id="CHEBI:136709"/>
        <dbReference type="ChEBI" id="CHEBI:137540"/>
        <dbReference type="EC" id="2.4.1.313"/>
    </reaction>
</comment>
<accession>A0A2J7Q528</accession>